<dbReference type="SUPFAM" id="SSF56176">
    <property type="entry name" value="FAD-binding/transporter-associated domain-like"/>
    <property type="match status" value="1"/>
</dbReference>
<sequence>MTHSALTPTTAEEMRDVLAYAAAEELPVEILGQGSKRALGRPVQAAHVLDLSRLSGVEVYEPAELVLTAKAGTPMAEIEALVAGAGQELSFEPMDFGPLLGEAAGKGTLGGLIGANLAGPRRIKAGAARDHILGLDAVSGRGEIFRSGGRVVKNVTGYDLPRALTGAYGTLAVSTLITLKVNPRAETSASLALNGLSDAAAVAAMCAAMGSSAEVSAAAHLPEGICQRLGVAGEDRPGPVTLLRLEGFGPSVEYRFANLARRLAEFGPAERIGDAASKALWQAVRDVIPFAGSRNPVWRVSVPPASGAELMQRLRSMMPVEGFYDWSGGLLWLQMLDGEVHDVPLRAAIADHGGGHATLIRASAATRAAVPVFQPQPAPLAALSRRLKAQFDPKGILNPGRMVADA</sequence>
<evidence type="ECO:0000313" key="6">
    <source>
        <dbReference type="EMBL" id="NBN79044.1"/>
    </source>
</evidence>
<keyword evidence="4" id="KW-0560">Oxidoreductase</keyword>
<dbReference type="GO" id="GO:0016491">
    <property type="term" value="F:oxidoreductase activity"/>
    <property type="evidence" value="ECO:0007669"/>
    <property type="project" value="UniProtKB-KW"/>
</dbReference>
<evidence type="ECO:0000256" key="1">
    <source>
        <dbReference type="ARBA" id="ARBA00001974"/>
    </source>
</evidence>
<evidence type="ECO:0000256" key="2">
    <source>
        <dbReference type="ARBA" id="ARBA00022630"/>
    </source>
</evidence>
<keyword evidence="3" id="KW-0274">FAD</keyword>
<comment type="caution">
    <text evidence="6">The sequence shown here is derived from an EMBL/GenBank/DDBJ whole genome shotgun (WGS) entry which is preliminary data.</text>
</comment>
<name>A0A7X5F5U5_9HYPH</name>
<dbReference type="GO" id="GO:0071949">
    <property type="term" value="F:FAD binding"/>
    <property type="evidence" value="ECO:0007669"/>
    <property type="project" value="InterPro"/>
</dbReference>
<dbReference type="Gene3D" id="3.30.465.10">
    <property type="match status" value="1"/>
</dbReference>
<protein>
    <submittedName>
        <fullName evidence="6">FAD-binding protein</fullName>
    </submittedName>
</protein>
<evidence type="ECO:0000256" key="3">
    <source>
        <dbReference type="ARBA" id="ARBA00022827"/>
    </source>
</evidence>
<evidence type="ECO:0000256" key="4">
    <source>
        <dbReference type="ARBA" id="ARBA00023002"/>
    </source>
</evidence>
<dbReference type="InterPro" id="IPR016166">
    <property type="entry name" value="FAD-bd_PCMH"/>
</dbReference>
<evidence type="ECO:0000313" key="7">
    <source>
        <dbReference type="Proteomes" id="UP000586722"/>
    </source>
</evidence>
<dbReference type="SUPFAM" id="SSF55103">
    <property type="entry name" value="FAD-linked oxidases, C-terminal domain"/>
    <property type="match status" value="1"/>
</dbReference>
<reference evidence="6 7" key="1">
    <citation type="submission" date="2020-01" db="EMBL/GenBank/DDBJ databases">
        <authorList>
            <person name="Peng S.Y."/>
            <person name="Li J."/>
            <person name="Wang M."/>
            <person name="Wang L."/>
            <person name="Wang C.Q."/>
            <person name="Wang J.R."/>
        </authorList>
    </citation>
    <scope>NUCLEOTIDE SEQUENCE [LARGE SCALE GENOMIC DNA]</scope>
    <source>
        <strain evidence="6 7">XCT-53</strain>
    </source>
</reference>
<dbReference type="InterPro" id="IPR006094">
    <property type="entry name" value="Oxid_FAD_bind_N"/>
</dbReference>
<dbReference type="EMBL" id="JAABLQ010000001">
    <property type="protein sequence ID" value="NBN79044.1"/>
    <property type="molecule type" value="Genomic_DNA"/>
</dbReference>
<comment type="cofactor">
    <cofactor evidence="1">
        <name>FAD</name>
        <dbReference type="ChEBI" id="CHEBI:57692"/>
    </cofactor>
</comment>
<keyword evidence="2" id="KW-0285">Flavoprotein</keyword>
<accession>A0A7X5F5U5</accession>
<proteinExistence type="predicted"/>
<keyword evidence="7" id="KW-1185">Reference proteome</keyword>
<dbReference type="RefSeq" id="WP_161708791.1">
    <property type="nucleotide sequence ID" value="NZ_JAABLQ010000001.1"/>
</dbReference>
<dbReference type="InterPro" id="IPR016171">
    <property type="entry name" value="Vanillyl_alc_oxidase_C-sub2"/>
</dbReference>
<dbReference type="InterPro" id="IPR036318">
    <property type="entry name" value="FAD-bd_PCMH-like_sf"/>
</dbReference>
<dbReference type="Proteomes" id="UP000586722">
    <property type="component" value="Unassembled WGS sequence"/>
</dbReference>
<dbReference type="Gene3D" id="1.10.45.10">
    <property type="entry name" value="Vanillyl-alcohol Oxidase, Chain A, domain 4"/>
    <property type="match status" value="1"/>
</dbReference>
<dbReference type="InterPro" id="IPR004113">
    <property type="entry name" value="FAD-bd_oxidored_4_C"/>
</dbReference>
<gene>
    <name evidence="6" type="ORF">GWI72_12265</name>
</gene>
<dbReference type="AlphaFoldDB" id="A0A7X5F5U5"/>
<dbReference type="InterPro" id="IPR016169">
    <property type="entry name" value="FAD-bd_PCMH_sub2"/>
</dbReference>
<dbReference type="PROSITE" id="PS51387">
    <property type="entry name" value="FAD_PCMH"/>
    <property type="match status" value="1"/>
</dbReference>
<dbReference type="Pfam" id="PF02913">
    <property type="entry name" value="FAD-oxidase_C"/>
    <property type="match status" value="1"/>
</dbReference>
<dbReference type="PANTHER" id="PTHR11748:SF103">
    <property type="entry name" value="GLYCOLATE OXIDASE SUBUNIT GLCE"/>
    <property type="match status" value="1"/>
</dbReference>
<feature type="domain" description="FAD-binding PCMH-type" evidence="5">
    <location>
        <begin position="1"/>
        <end position="184"/>
    </location>
</feature>
<dbReference type="Pfam" id="PF01565">
    <property type="entry name" value="FAD_binding_4"/>
    <property type="match status" value="1"/>
</dbReference>
<dbReference type="InterPro" id="IPR016164">
    <property type="entry name" value="FAD-linked_Oxase-like_C"/>
</dbReference>
<organism evidence="6 7">
    <name type="scientific">Pannonibacter tanglangensis</name>
    <dbReference type="NCBI Taxonomy" id="2750084"/>
    <lineage>
        <taxon>Bacteria</taxon>
        <taxon>Pseudomonadati</taxon>
        <taxon>Pseudomonadota</taxon>
        <taxon>Alphaproteobacteria</taxon>
        <taxon>Hyphomicrobiales</taxon>
        <taxon>Stappiaceae</taxon>
        <taxon>Pannonibacter</taxon>
    </lineage>
</organism>
<evidence type="ECO:0000259" key="5">
    <source>
        <dbReference type="PROSITE" id="PS51387"/>
    </source>
</evidence>
<dbReference type="PANTHER" id="PTHR11748">
    <property type="entry name" value="D-LACTATE DEHYDROGENASE"/>
    <property type="match status" value="1"/>
</dbReference>